<dbReference type="AlphaFoldDB" id="A0A120FRZ0"/>
<dbReference type="OrthoDB" id="8241277at2"/>
<comment type="caution">
    <text evidence="1">The sequence shown here is derived from an EMBL/GenBank/DDBJ whole genome shotgun (WGS) entry which is preliminary data.</text>
</comment>
<evidence type="ECO:0000313" key="1">
    <source>
        <dbReference type="EMBL" id="KWV60887.1"/>
    </source>
</evidence>
<dbReference type="Proteomes" id="UP000057737">
    <property type="component" value="Unassembled WGS sequence"/>
</dbReference>
<reference evidence="1 2" key="1">
    <citation type="submission" date="2015-11" db="EMBL/GenBank/DDBJ databases">
        <title>Draft Genome Sequence of the Strain BR 10303 (Bradyrhizobium sp.) isolated from nodules of Centrolobium paraense.</title>
        <authorList>
            <person name="Zelli J.E."/>
            <person name="Simoes-Araujo J.L."/>
            <person name="Barauna A.C."/>
            <person name="Silva K."/>
        </authorList>
    </citation>
    <scope>NUCLEOTIDE SEQUENCE [LARGE SCALE GENOMIC DNA]</scope>
    <source>
        <strain evidence="1 2">BR 10303</strain>
    </source>
</reference>
<dbReference type="EMBL" id="LNCU01000010">
    <property type="protein sequence ID" value="KWV60887.1"/>
    <property type="molecule type" value="Genomic_DNA"/>
</dbReference>
<proteinExistence type="predicted"/>
<keyword evidence="2" id="KW-1185">Reference proteome</keyword>
<evidence type="ECO:0000313" key="2">
    <source>
        <dbReference type="Proteomes" id="UP000057737"/>
    </source>
</evidence>
<protein>
    <submittedName>
        <fullName evidence="1">Uncharacterized protein</fullName>
    </submittedName>
</protein>
<sequence length="78" mass="8622">MAESFGHSFTVVEVTADDLSPDQQIWIAFAKPDQALTLVLAAVPEGWTAEVVDIELGCNQRQTFETLNLNPGDVYRLK</sequence>
<name>A0A120FRZ0_9BRAD</name>
<accession>A0A120FRZ0</accession>
<organism evidence="1 2">
    <name type="scientific">Bradyrhizobium macuxiense</name>
    <dbReference type="NCBI Taxonomy" id="1755647"/>
    <lineage>
        <taxon>Bacteria</taxon>
        <taxon>Pseudomonadati</taxon>
        <taxon>Pseudomonadota</taxon>
        <taxon>Alphaproteobacteria</taxon>
        <taxon>Hyphomicrobiales</taxon>
        <taxon>Nitrobacteraceae</taxon>
        <taxon>Bradyrhizobium</taxon>
    </lineage>
</organism>
<gene>
    <name evidence="1" type="ORF">AS156_26035</name>
</gene>
<dbReference type="RefSeq" id="WP_066498749.1">
    <property type="nucleotide sequence ID" value="NZ_LNCU01000010.1"/>
</dbReference>